<evidence type="ECO:0000313" key="3">
    <source>
        <dbReference type="Proteomes" id="UP000094526"/>
    </source>
</evidence>
<dbReference type="EMBL" id="LGRB01000008">
    <property type="protein sequence ID" value="OCT53478.1"/>
    <property type="molecule type" value="Genomic_DNA"/>
</dbReference>
<dbReference type="VEuPathDB" id="FungiDB:G647_00445"/>
<proteinExistence type="predicted"/>
<organism evidence="2 3">
    <name type="scientific">Cladophialophora carrionii</name>
    <dbReference type="NCBI Taxonomy" id="86049"/>
    <lineage>
        <taxon>Eukaryota</taxon>
        <taxon>Fungi</taxon>
        <taxon>Dikarya</taxon>
        <taxon>Ascomycota</taxon>
        <taxon>Pezizomycotina</taxon>
        <taxon>Eurotiomycetes</taxon>
        <taxon>Chaetothyriomycetidae</taxon>
        <taxon>Chaetothyriales</taxon>
        <taxon>Herpotrichiellaceae</taxon>
        <taxon>Cladophialophora</taxon>
    </lineage>
</organism>
<dbReference type="Proteomes" id="UP000094526">
    <property type="component" value="Unassembled WGS sequence"/>
</dbReference>
<feature type="region of interest" description="Disordered" evidence="1">
    <location>
        <begin position="59"/>
        <end position="78"/>
    </location>
</feature>
<comment type="caution">
    <text evidence="2">The sequence shown here is derived from an EMBL/GenBank/DDBJ whole genome shotgun (WGS) entry which is preliminary data.</text>
</comment>
<dbReference type="VEuPathDB" id="FungiDB:CLCR_11108"/>
<dbReference type="eggNOG" id="KOG1208">
    <property type="taxonomic scope" value="Eukaryota"/>
</dbReference>
<accession>A0A1C1CYH1</accession>
<dbReference type="OrthoDB" id="191139at2759"/>
<evidence type="ECO:0000313" key="2">
    <source>
        <dbReference type="EMBL" id="OCT53478.1"/>
    </source>
</evidence>
<reference evidence="3" key="1">
    <citation type="submission" date="2015-07" db="EMBL/GenBank/DDBJ databases">
        <authorList>
            <person name="Teixeira M.M."/>
            <person name="Souza R.C."/>
            <person name="Almeida L.G."/>
            <person name="Vicente V.A."/>
            <person name="de Hoog S."/>
            <person name="Bocca A.L."/>
            <person name="de Almeida S.R."/>
            <person name="Vasconcelos A.T."/>
            <person name="Felipe M.S."/>
        </authorList>
    </citation>
    <scope>NUCLEOTIDE SEQUENCE [LARGE SCALE GENOMIC DNA]</scope>
    <source>
        <strain evidence="3">KSF</strain>
    </source>
</reference>
<dbReference type="AlphaFoldDB" id="A0A1C1CYH1"/>
<keyword evidence="3" id="KW-1185">Reference proteome</keyword>
<dbReference type="STRING" id="86049.A0A1C1CYH1"/>
<name>A0A1C1CYH1_9EURO</name>
<gene>
    <name evidence="2" type="ORF">CLCR_11108</name>
</gene>
<evidence type="ECO:0000256" key="1">
    <source>
        <dbReference type="SAM" id="MobiDB-lite"/>
    </source>
</evidence>
<sequence length="78" mass="8463">MPKIVAAAKSNVKGTTRIINVSSCGTVYSPVRFSDINFDKTNESLPQSEQPAYDALAQTGRTVDPKDRYNPPVAYGQS</sequence>
<protein>
    <submittedName>
        <fullName evidence="2">Uncharacterized protein</fullName>
    </submittedName>
</protein>